<keyword evidence="3" id="KW-1185">Reference proteome</keyword>
<organism evidence="2 3">
    <name type="scientific">Striga hermonthica</name>
    <name type="common">Purple witchweed</name>
    <name type="synonym">Buchnera hermonthica</name>
    <dbReference type="NCBI Taxonomy" id="68872"/>
    <lineage>
        <taxon>Eukaryota</taxon>
        <taxon>Viridiplantae</taxon>
        <taxon>Streptophyta</taxon>
        <taxon>Embryophyta</taxon>
        <taxon>Tracheophyta</taxon>
        <taxon>Spermatophyta</taxon>
        <taxon>Magnoliopsida</taxon>
        <taxon>eudicotyledons</taxon>
        <taxon>Gunneridae</taxon>
        <taxon>Pentapetalae</taxon>
        <taxon>asterids</taxon>
        <taxon>lamiids</taxon>
        <taxon>Lamiales</taxon>
        <taxon>Orobanchaceae</taxon>
        <taxon>Buchnereae</taxon>
        <taxon>Striga</taxon>
    </lineage>
</organism>
<dbReference type="AlphaFoldDB" id="A0A9N7P2S1"/>
<evidence type="ECO:0000313" key="2">
    <source>
        <dbReference type="EMBL" id="CAA0841525.1"/>
    </source>
</evidence>
<dbReference type="InterPro" id="IPR025886">
    <property type="entry name" value="PP2-like"/>
</dbReference>
<protein>
    <submittedName>
        <fullName evidence="2">F-box protein PP2-B15</fullName>
    </submittedName>
</protein>
<gene>
    <name evidence="2" type="ORF">SHERM_07536</name>
</gene>
<proteinExistence type="predicted"/>
<dbReference type="PROSITE" id="PS50181">
    <property type="entry name" value="FBOX"/>
    <property type="match status" value="1"/>
</dbReference>
<dbReference type="CDD" id="cd22162">
    <property type="entry name" value="F-box_AtSKIP3-like"/>
    <property type="match status" value="1"/>
</dbReference>
<dbReference type="Proteomes" id="UP001153555">
    <property type="component" value="Unassembled WGS sequence"/>
</dbReference>
<sequence length="273" mass="30630">MAGKRSVEELPEECLSHVITFTGPGDACRSSAVSGMFRGAADSDLVWDRFLPSDYREIVSRSVSPVEFSSKKELFAKLSSSPLLIDGATKTFSIDKYTNKRCYMLSAKELSITWSTNPLCWCWKPIPMSRFPEAIELISVCRLEILGKFNAQMLSPNTTYGAYLVIKLNNRAFGLSVMPSEVSVEVGSYKTNGKIYVTQDGCKRQELDAPIDERVPCTRVDGWLEVELGQFYINNASDNNNNNKEVKMEFREVKSEQLKGGLIVEGIELRPKH</sequence>
<dbReference type="PANTHER" id="PTHR32278:SF11">
    <property type="entry name" value="F-BOX DOMAIN-CONTAINING PROTEIN"/>
    <property type="match status" value="1"/>
</dbReference>
<accession>A0A9N7P2S1</accession>
<reference evidence="2" key="1">
    <citation type="submission" date="2019-12" db="EMBL/GenBank/DDBJ databases">
        <authorList>
            <person name="Scholes J."/>
        </authorList>
    </citation>
    <scope>NUCLEOTIDE SEQUENCE</scope>
</reference>
<dbReference type="PANTHER" id="PTHR32278">
    <property type="entry name" value="F-BOX DOMAIN-CONTAINING PROTEIN"/>
    <property type="match status" value="1"/>
</dbReference>
<dbReference type="OrthoDB" id="1918565at2759"/>
<dbReference type="Pfam" id="PF14299">
    <property type="entry name" value="PP2"/>
    <property type="match status" value="1"/>
</dbReference>
<dbReference type="EMBL" id="CACSLK010034108">
    <property type="protein sequence ID" value="CAA0841525.1"/>
    <property type="molecule type" value="Genomic_DNA"/>
</dbReference>
<name>A0A9N7P2S1_STRHE</name>
<feature type="domain" description="F-box" evidence="1">
    <location>
        <begin position="4"/>
        <end position="50"/>
    </location>
</feature>
<evidence type="ECO:0000259" key="1">
    <source>
        <dbReference type="PROSITE" id="PS50181"/>
    </source>
</evidence>
<comment type="caution">
    <text evidence="2">The sequence shown here is derived from an EMBL/GenBank/DDBJ whole genome shotgun (WGS) entry which is preliminary data.</text>
</comment>
<dbReference type="SUPFAM" id="SSF81383">
    <property type="entry name" value="F-box domain"/>
    <property type="match status" value="1"/>
</dbReference>
<dbReference type="InterPro" id="IPR036047">
    <property type="entry name" value="F-box-like_dom_sf"/>
</dbReference>
<dbReference type="InterPro" id="IPR001810">
    <property type="entry name" value="F-box_dom"/>
</dbReference>
<evidence type="ECO:0000313" key="3">
    <source>
        <dbReference type="Proteomes" id="UP001153555"/>
    </source>
</evidence>